<dbReference type="AlphaFoldDB" id="A2Z5S4"/>
<evidence type="ECO:0000256" key="1">
    <source>
        <dbReference type="SAM" id="MobiDB-lite"/>
    </source>
</evidence>
<reference evidence="2 3" key="1">
    <citation type="journal article" date="2005" name="PLoS Biol.">
        <title>The genomes of Oryza sativa: a history of duplications.</title>
        <authorList>
            <person name="Yu J."/>
            <person name="Wang J."/>
            <person name="Lin W."/>
            <person name="Li S."/>
            <person name="Li H."/>
            <person name="Zhou J."/>
            <person name="Ni P."/>
            <person name="Dong W."/>
            <person name="Hu S."/>
            <person name="Zeng C."/>
            <person name="Zhang J."/>
            <person name="Zhang Y."/>
            <person name="Li R."/>
            <person name="Xu Z."/>
            <person name="Li S."/>
            <person name="Li X."/>
            <person name="Zheng H."/>
            <person name="Cong L."/>
            <person name="Lin L."/>
            <person name="Yin J."/>
            <person name="Geng J."/>
            <person name="Li G."/>
            <person name="Shi J."/>
            <person name="Liu J."/>
            <person name="Lv H."/>
            <person name="Li J."/>
            <person name="Wang J."/>
            <person name="Deng Y."/>
            <person name="Ran L."/>
            <person name="Shi X."/>
            <person name="Wang X."/>
            <person name="Wu Q."/>
            <person name="Li C."/>
            <person name="Ren X."/>
            <person name="Wang J."/>
            <person name="Wang X."/>
            <person name="Li D."/>
            <person name="Liu D."/>
            <person name="Zhang X."/>
            <person name="Ji Z."/>
            <person name="Zhao W."/>
            <person name="Sun Y."/>
            <person name="Zhang Z."/>
            <person name="Bao J."/>
            <person name="Han Y."/>
            <person name="Dong L."/>
            <person name="Ji J."/>
            <person name="Chen P."/>
            <person name="Wu S."/>
            <person name="Liu J."/>
            <person name="Xiao Y."/>
            <person name="Bu D."/>
            <person name="Tan J."/>
            <person name="Yang L."/>
            <person name="Ye C."/>
            <person name="Zhang J."/>
            <person name="Xu J."/>
            <person name="Zhou Y."/>
            <person name="Yu Y."/>
            <person name="Zhang B."/>
            <person name="Zhuang S."/>
            <person name="Wei H."/>
            <person name="Liu B."/>
            <person name="Lei M."/>
            <person name="Yu H."/>
            <person name="Li Y."/>
            <person name="Xu H."/>
            <person name="Wei S."/>
            <person name="He X."/>
            <person name="Fang L."/>
            <person name="Zhang Z."/>
            <person name="Zhang Y."/>
            <person name="Huang X."/>
            <person name="Su Z."/>
            <person name="Tong W."/>
            <person name="Li J."/>
            <person name="Tong Z."/>
            <person name="Li S."/>
            <person name="Ye J."/>
            <person name="Wang L."/>
            <person name="Fang L."/>
            <person name="Lei T."/>
            <person name="Chen C."/>
            <person name="Chen H."/>
            <person name="Xu Z."/>
            <person name="Li H."/>
            <person name="Huang H."/>
            <person name="Zhang F."/>
            <person name="Xu H."/>
            <person name="Li N."/>
            <person name="Zhao C."/>
            <person name="Li S."/>
            <person name="Dong L."/>
            <person name="Huang Y."/>
            <person name="Li L."/>
            <person name="Xi Y."/>
            <person name="Qi Q."/>
            <person name="Li W."/>
            <person name="Zhang B."/>
            <person name="Hu W."/>
            <person name="Zhang Y."/>
            <person name="Tian X."/>
            <person name="Jiao Y."/>
            <person name="Liang X."/>
            <person name="Jin J."/>
            <person name="Gao L."/>
            <person name="Zheng W."/>
            <person name="Hao B."/>
            <person name="Liu S."/>
            <person name="Wang W."/>
            <person name="Yuan L."/>
            <person name="Cao M."/>
            <person name="McDermott J."/>
            <person name="Samudrala R."/>
            <person name="Wang J."/>
            <person name="Wong G.K."/>
            <person name="Yang H."/>
        </authorList>
    </citation>
    <scope>NUCLEOTIDE SEQUENCE [LARGE SCALE GENOMIC DNA]</scope>
    <source>
        <strain evidence="3">cv. 93-11</strain>
    </source>
</reference>
<evidence type="ECO:0000313" key="2">
    <source>
        <dbReference type="EMBL" id="EAY77958.1"/>
    </source>
</evidence>
<proteinExistence type="predicted"/>
<name>A2Z5S4_ORYSI</name>
<keyword evidence="3" id="KW-1185">Reference proteome</keyword>
<feature type="region of interest" description="Disordered" evidence="1">
    <location>
        <begin position="53"/>
        <end position="73"/>
    </location>
</feature>
<dbReference type="HOGENOM" id="CLU_2709158_0_0_1"/>
<accession>A2Z5S4</accession>
<dbReference type="EMBL" id="CM000135">
    <property type="protein sequence ID" value="EAY77958.1"/>
    <property type="molecule type" value="Genomic_DNA"/>
</dbReference>
<dbReference type="Proteomes" id="UP000007015">
    <property type="component" value="Chromosome 10"/>
</dbReference>
<protein>
    <submittedName>
        <fullName evidence="2">Uncharacterized protein</fullName>
    </submittedName>
</protein>
<organism evidence="2 3">
    <name type="scientific">Oryza sativa subsp. indica</name>
    <name type="common">Rice</name>
    <dbReference type="NCBI Taxonomy" id="39946"/>
    <lineage>
        <taxon>Eukaryota</taxon>
        <taxon>Viridiplantae</taxon>
        <taxon>Streptophyta</taxon>
        <taxon>Embryophyta</taxon>
        <taxon>Tracheophyta</taxon>
        <taxon>Spermatophyta</taxon>
        <taxon>Magnoliopsida</taxon>
        <taxon>Liliopsida</taxon>
        <taxon>Poales</taxon>
        <taxon>Poaceae</taxon>
        <taxon>BOP clade</taxon>
        <taxon>Oryzoideae</taxon>
        <taxon>Oryzeae</taxon>
        <taxon>Oryzinae</taxon>
        <taxon>Oryza</taxon>
        <taxon>Oryza sativa</taxon>
    </lineage>
</organism>
<sequence>MEIEGASAVDEKMVRTVGEGGVDLSFCNNGNSGSPDDEGIAEEKRIEIELPVHGSESLGDANFHGNYMGYSQT</sequence>
<gene>
    <name evidence="2" type="ORF">OsI_33002</name>
</gene>
<evidence type="ECO:0000313" key="3">
    <source>
        <dbReference type="Proteomes" id="UP000007015"/>
    </source>
</evidence>
<dbReference type="Gramene" id="BGIOSGA032663-TA">
    <property type="protein sequence ID" value="BGIOSGA032663-PA"/>
    <property type="gene ID" value="BGIOSGA032663"/>
</dbReference>